<feature type="transmembrane region" description="Helical" evidence="6">
    <location>
        <begin position="270"/>
        <end position="286"/>
    </location>
</feature>
<evidence type="ECO:0000256" key="6">
    <source>
        <dbReference type="SAM" id="Phobius"/>
    </source>
</evidence>
<feature type="transmembrane region" description="Helical" evidence="6">
    <location>
        <begin position="153"/>
        <end position="173"/>
    </location>
</feature>
<dbReference type="AlphaFoldDB" id="A4BHV2"/>
<name>A4BHV2_9GAMM</name>
<proteinExistence type="inferred from homology"/>
<keyword evidence="4 6" id="KW-1133">Transmembrane helix</keyword>
<dbReference type="InterPro" id="IPR000620">
    <property type="entry name" value="EamA_dom"/>
</dbReference>
<dbReference type="SUPFAM" id="SSF103481">
    <property type="entry name" value="Multidrug resistance efflux transporter EmrE"/>
    <property type="match status" value="2"/>
</dbReference>
<dbReference type="InterPro" id="IPR037185">
    <property type="entry name" value="EmrE-like"/>
</dbReference>
<feature type="transmembrane region" description="Helical" evidence="6">
    <location>
        <begin position="68"/>
        <end position="85"/>
    </location>
</feature>
<feature type="transmembrane region" description="Helical" evidence="6">
    <location>
        <begin position="245"/>
        <end position="264"/>
    </location>
</feature>
<feature type="transmembrane region" description="Helical" evidence="6">
    <location>
        <begin position="12"/>
        <end position="30"/>
    </location>
</feature>
<dbReference type="EMBL" id="AAOE01000022">
    <property type="protein sequence ID" value="EAR08357.1"/>
    <property type="molecule type" value="Genomic_DNA"/>
</dbReference>
<evidence type="ECO:0000259" key="7">
    <source>
        <dbReference type="Pfam" id="PF00892"/>
    </source>
</evidence>
<sequence length="303" mass="33272">MDQATLRAHLALVLAMVIWGSSFIALKFAVTEIPPMIVVFLRMAVGSVSFLVVWPWLRHGFVYQKGDWKYLVGMALFEPCLYFLFEAQALQYTSAGQAGMVTSILPIMVAATAFIFLGERNSLRQWTGFFIAVTGVVWMTVTSEVSDQAPNALLGNFLEFMAMSMAVGYTLLVKHLTKRYSAFLLTALQSFVGALFFLPLSLASEWPAHLSMPVIGAIVYLGLVVTIGGYGLYNYSMHHVTASTAAGYTNLIPVVSLMFSVLLLGERLVLMQWLAVVLVFAGVFLSHDRKPIIPKDVPPGITG</sequence>
<evidence type="ECO:0000313" key="9">
    <source>
        <dbReference type="Proteomes" id="UP000005953"/>
    </source>
</evidence>
<keyword evidence="5 6" id="KW-0472">Membrane</keyword>
<evidence type="ECO:0000256" key="2">
    <source>
        <dbReference type="ARBA" id="ARBA00007362"/>
    </source>
</evidence>
<keyword evidence="9" id="KW-1185">Reference proteome</keyword>
<feature type="transmembrane region" description="Helical" evidence="6">
    <location>
        <begin position="214"/>
        <end position="233"/>
    </location>
</feature>
<feature type="domain" description="EamA" evidence="7">
    <location>
        <begin position="8"/>
        <end position="140"/>
    </location>
</feature>
<dbReference type="Pfam" id="PF00892">
    <property type="entry name" value="EamA"/>
    <property type="match status" value="2"/>
</dbReference>
<dbReference type="STRING" id="314283.MED297_09461"/>
<feature type="domain" description="EamA" evidence="7">
    <location>
        <begin position="154"/>
        <end position="285"/>
    </location>
</feature>
<dbReference type="Proteomes" id="UP000005953">
    <property type="component" value="Unassembled WGS sequence"/>
</dbReference>
<dbReference type="HOGENOM" id="CLU_033863_4_1_6"/>
<keyword evidence="3 6" id="KW-0812">Transmembrane</keyword>
<organism evidence="8 9">
    <name type="scientific">Reinekea blandensis MED297</name>
    <dbReference type="NCBI Taxonomy" id="314283"/>
    <lineage>
        <taxon>Bacteria</taxon>
        <taxon>Pseudomonadati</taxon>
        <taxon>Pseudomonadota</taxon>
        <taxon>Gammaproteobacteria</taxon>
        <taxon>Oceanospirillales</taxon>
        <taxon>Saccharospirillaceae</taxon>
        <taxon>Reinekea</taxon>
    </lineage>
</organism>
<dbReference type="Gene3D" id="1.10.3730.20">
    <property type="match status" value="1"/>
</dbReference>
<feature type="transmembrane region" description="Helical" evidence="6">
    <location>
        <begin position="36"/>
        <end position="56"/>
    </location>
</feature>
<comment type="subcellular location">
    <subcellularLocation>
        <location evidence="1">Membrane</location>
        <topology evidence="1">Multi-pass membrane protein</topology>
    </subcellularLocation>
</comment>
<evidence type="ECO:0000313" key="8">
    <source>
        <dbReference type="EMBL" id="EAR08357.1"/>
    </source>
</evidence>
<comment type="caution">
    <text evidence="8">The sequence shown here is derived from an EMBL/GenBank/DDBJ whole genome shotgun (WGS) entry which is preliminary data.</text>
</comment>
<dbReference type="GO" id="GO:0016020">
    <property type="term" value="C:membrane"/>
    <property type="evidence" value="ECO:0007669"/>
    <property type="project" value="UniProtKB-SubCell"/>
</dbReference>
<evidence type="ECO:0000256" key="1">
    <source>
        <dbReference type="ARBA" id="ARBA00004141"/>
    </source>
</evidence>
<reference evidence="8 9" key="1">
    <citation type="submission" date="2006-02" db="EMBL/GenBank/DDBJ databases">
        <authorList>
            <person name="Pinhassi J."/>
            <person name="Pedros-Alio C."/>
            <person name="Ferriera S."/>
            <person name="Johnson J."/>
            <person name="Kravitz S."/>
            <person name="Halpern A."/>
            <person name="Remington K."/>
            <person name="Beeson K."/>
            <person name="Tran B."/>
            <person name="Rogers Y.-H."/>
            <person name="Friedman R."/>
            <person name="Venter J.C."/>
        </authorList>
    </citation>
    <scope>NUCLEOTIDE SEQUENCE [LARGE SCALE GENOMIC DNA]</scope>
    <source>
        <strain evidence="8 9">MED297</strain>
    </source>
</reference>
<dbReference type="PANTHER" id="PTHR32322">
    <property type="entry name" value="INNER MEMBRANE TRANSPORTER"/>
    <property type="match status" value="1"/>
</dbReference>
<evidence type="ECO:0000256" key="3">
    <source>
        <dbReference type="ARBA" id="ARBA00022692"/>
    </source>
</evidence>
<accession>A4BHV2</accession>
<dbReference type="OrthoDB" id="5584577at2"/>
<dbReference type="RefSeq" id="WP_008046182.1">
    <property type="nucleotide sequence ID" value="NZ_CH724152.1"/>
</dbReference>
<feature type="transmembrane region" description="Helical" evidence="6">
    <location>
        <begin position="180"/>
        <end position="202"/>
    </location>
</feature>
<evidence type="ECO:0000256" key="4">
    <source>
        <dbReference type="ARBA" id="ARBA00022989"/>
    </source>
</evidence>
<feature type="transmembrane region" description="Helical" evidence="6">
    <location>
        <begin position="123"/>
        <end position="141"/>
    </location>
</feature>
<dbReference type="InterPro" id="IPR050638">
    <property type="entry name" value="AA-Vitamin_Transporters"/>
</dbReference>
<dbReference type="PANTHER" id="PTHR32322:SF2">
    <property type="entry name" value="EAMA DOMAIN-CONTAINING PROTEIN"/>
    <property type="match status" value="1"/>
</dbReference>
<feature type="transmembrane region" description="Helical" evidence="6">
    <location>
        <begin position="97"/>
        <end position="116"/>
    </location>
</feature>
<comment type="similarity">
    <text evidence="2">Belongs to the EamA transporter family.</text>
</comment>
<gene>
    <name evidence="8" type="ORF">MED297_09461</name>
</gene>
<evidence type="ECO:0000256" key="5">
    <source>
        <dbReference type="ARBA" id="ARBA00023136"/>
    </source>
</evidence>
<protein>
    <recommendedName>
        <fullName evidence="7">EamA domain-containing protein</fullName>
    </recommendedName>
</protein>